<feature type="compositionally biased region" description="Polar residues" evidence="1">
    <location>
        <begin position="71"/>
        <end position="92"/>
    </location>
</feature>
<organism evidence="2 3">
    <name type="scientific">Streblomastix strix</name>
    <dbReference type="NCBI Taxonomy" id="222440"/>
    <lineage>
        <taxon>Eukaryota</taxon>
        <taxon>Metamonada</taxon>
        <taxon>Preaxostyla</taxon>
        <taxon>Oxymonadida</taxon>
        <taxon>Streblomastigidae</taxon>
        <taxon>Streblomastix</taxon>
    </lineage>
</organism>
<feature type="region of interest" description="Disordered" evidence="1">
    <location>
        <begin position="61"/>
        <end position="92"/>
    </location>
</feature>
<dbReference type="Proteomes" id="UP000324800">
    <property type="component" value="Unassembled WGS sequence"/>
</dbReference>
<protein>
    <submittedName>
        <fullName evidence="2">Uncharacterized protein</fullName>
    </submittedName>
</protein>
<proteinExistence type="predicted"/>
<evidence type="ECO:0000313" key="2">
    <source>
        <dbReference type="EMBL" id="KAA6366042.1"/>
    </source>
</evidence>
<feature type="non-terminal residue" evidence="2">
    <location>
        <position position="1"/>
    </location>
</feature>
<accession>A0A5J4U7V7</accession>
<dbReference type="AlphaFoldDB" id="A0A5J4U7V7"/>
<name>A0A5J4U7V7_9EUKA</name>
<feature type="compositionally biased region" description="Basic and acidic residues" evidence="1">
    <location>
        <begin position="61"/>
        <end position="70"/>
    </location>
</feature>
<evidence type="ECO:0000313" key="3">
    <source>
        <dbReference type="Proteomes" id="UP000324800"/>
    </source>
</evidence>
<dbReference type="EMBL" id="SNRW01019799">
    <property type="protein sequence ID" value="KAA6366042.1"/>
    <property type="molecule type" value="Genomic_DNA"/>
</dbReference>
<reference evidence="2 3" key="1">
    <citation type="submission" date="2019-03" db="EMBL/GenBank/DDBJ databases">
        <title>Single cell metagenomics reveals metabolic interactions within the superorganism composed of flagellate Streblomastix strix and complex community of Bacteroidetes bacteria on its surface.</title>
        <authorList>
            <person name="Treitli S.C."/>
            <person name="Kolisko M."/>
            <person name="Husnik F."/>
            <person name="Keeling P."/>
            <person name="Hampl V."/>
        </authorList>
    </citation>
    <scope>NUCLEOTIDE SEQUENCE [LARGE SCALE GENOMIC DNA]</scope>
    <source>
        <strain evidence="2">ST1C</strain>
    </source>
</reference>
<evidence type="ECO:0000256" key="1">
    <source>
        <dbReference type="SAM" id="MobiDB-lite"/>
    </source>
</evidence>
<comment type="caution">
    <text evidence="2">The sequence shown here is derived from an EMBL/GenBank/DDBJ whole genome shotgun (WGS) entry which is preliminary data.</text>
</comment>
<sequence>KEMKQIEFEKKDDVRIETCDGYYLVYGYGYDLGKGVGDIHALGASNIISSGRSIDQKVKVVSRGKEESESTRISQTRSTNPFGTQGSGEPSQIFITHRQNGNNIQDTEPDELPAIMPTTIKLY</sequence>
<gene>
    <name evidence="2" type="ORF">EZS28_038431</name>
</gene>